<sequence length="84" mass="9971">MLVINQRVKIQRLLPSRGHPVLEMALKLLRVGLILYKLLPEAIQLVMFQYLLVMFQHVGLFLFILFDLNRPSKFYRLCSSYLCF</sequence>
<gene>
    <name evidence="2" type="ORF">ABT39_MTgene4028</name>
</gene>
<accession>A0A117NI80</accession>
<organism evidence="2">
    <name type="scientific">Picea glauca</name>
    <name type="common">White spruce</name>
    <name type="synonym">Pinus glauca</name>
    <dbReference type="NCBI Taxonomy" id="3330"/>
    <lineage>
        <taxon>Eukaryota</taxon>
        <taxon>Viridiplantae</taxon>
        <taxon>Streptophyta</taxon>
        <taxon>Embryophyta</taxon>
        <taxon>Tracheophyta</taxon>
        <taxon>Spermatophyta</taxon>
        <taxon>Pinopsida</taxon>
        <taxon>Pinidae</taxon>
        <taxon>Conifers I</taxon>
        <taxon>Pinales</taxon>
        <taxon>Pinaceae</taxon>
        <taxon>Picea</taxon>
    </lineage>
</organism>
<reference evidence="2" key="1">
    <citation type="journal article" date="2015" name="Genome Biol. Evol.">
        <title>Organellar Genomes of White Spruce (Picea glauca): Assembly and Annotation.</title>
        <authorList>
            <person name="Jackman S.D."/>
            <person name="Warren R.L."/>
            <person name="Gibb E.A."/>
            <person name="Vandervalk B.P."/>
            <person name="Mohamadi H."/>
            <person name="Chu J."/>
            <person name="Raymond A."/>
            <person name="Pleasance S."/>
            <person name="Coope R."/>
            <person name="Wildung M.R."/>
            <person name="Ritland C.E."/>
            <person name="Bousquet J."/>
            <person name="Jones S.J."/>
            <person name="Bohlmann J."/>
            <person name="Birol I."/>
        </authorList>
    </citation>
    <scope>NUCLEOTIDE SEQUENCE [LARGE SCALE GENOMIC DNA]</scope>
    <source>
        <tissue evidence="2">Flushing bud</tissue>
    </source>
</reference>
<geneLocation type="mitochondrion" evidence="2"/>
<feature type="transmembrane region" description="Helical" evidence="1">
    <location>
        <begin position="45"/>
        <end position="66"/>
    </location>
</feature>
<keyword evidence="1" id="KW-0812">Transmembrane</keyword>
<keyword evidence="1" id="KW-0472">Membrane</keyword>
<name>A0A117NI80_PICGL</name>
<dbReference type="EMBL" id="LKAM01000003">
    <property type="protein sequence ID" value="KUM49477.1"/>
    <property type="molecule type" value="Genomic_DNA"/>
</dbReference>
<comment type="caution">
    <text evidence="2">The sequence shown here is derived from an EMBL/GenBank/DDBJ whole genome shotgun (WGS) entry which is preliminary data.</text>
</comment>
<keyword evidence="1" id="KW-1133">Transmembrane helix</keyword>
<protein>
    <submittedName>
        <fullName evidence="2">Uncharacterized protein</fullName>
    </submittedName>
</protein>
<keyword evidence="2" id="KW-0496">Mitochondrion</keyword>
<evidence type="ECO:0000256" key="1">
    <source>
        <dbReference type="SAM" id="Phobius"/>
    </source>
</evidence>
<dbReference type="AlphaFoldDB" id="A0A117NI80"/>
<evidence type="ECO:0000313" key="2">
    <source>
        <dbReference type="EMBL" id="KUM49477.1"/>
    </source>
</evidence>
<proteinExistence type="predicted"/>